<dbReference type="InterPro" id="IPR025508">
    <property type="entry name" value="DUF4395"/>
</dbReference>
<keyword evidence="1" id="KW-0472">Membrane</keyword>
<comment type="caution">
    <text evidence="3">The sequence shown here is derived from an EMBL/GenBank/DDBJ whole genome shotgun (WGS) entry which is preliminary data.</text>
</comment>
<accession>A0ABV8B6D7</accession>
<sequence>MSFLLGFHIAGYVLSLMVIAASGIAFCGSCIGCTIRYRYMLWKHKHKGIS</sequence>
<name>A0ABV8B6D7_9BACI</name>
<dbReference type="RefSeq" id="WP_377918686.1">
    <property type="nucleotide sequence ID" value="NZ_JBHRZT010000072.1"/>
</dbReference>
<keyword evidence="1" id="KW-1133">Transmembrane helix</keyword>
<keyword evidence="4" id="KW-1185">Reference proteome</keyword>
<dbReference type="Proteomes" id="UP001595752">
    <property type="component" value="Unassembled WGS sequence"/>
</dbReference>
<evidence type="ECO:0000256" key="1">
    <source>
        <dbReference type="SAM" id="Phobius"/>
    </source>
</evidence>
<feature type="transmembrane region" description="Helical" evidence="1">
    <location>
        <begin position="12"/>
        <end position="37"/>
    </location>
</feature>
<evidence type="ECO:0000313" key="4">
    <source>
        <dbReference type="Proteomes" id="UP001595752"/>
    </source>
</evidence>
<keyword evidence="1" id="KW-0812">Transmembrane</keyword>
<dbReference type="EMBL" id="JBHRZT010000072">
    <property type="protein sequence ID" value="MFC3885812.1"/>
    <property type="molecule type" value="Genomic_DNA"/>
</dbReference>
<evidence type="ECO:0000313" key="3">
    <source>
        <dbReference type="EMBL" id="MFC3885812.1"/>
    </source>
</evidence>
<dbReference type="Pfam" id="PF14340">
    <property type="entry name" value="DUF4395"/>
    <property type="match status" value="1"/>
</dbReference>
<proteinExistence type="predicted"/>
<organism evidence="3 4">
    <name type="scientific">Bacillus songklensis</name>
    <dbReference type="NCBI Taxonomy" id="1069116"/>
    <lineage>
        <taxon>Bacteria</taxon>
        <taxon>Bacillati</taxon>
        <taxon>Bacillota</taxon>
        <taxon>Bacilli</taxon>
        <taxon>Bacillales</taxon>
        <taxon>Bacillaceae</taxon>
        <taxon>Bacillus</taxon>
    </lineage>
</organism>
<protein>
    <submittedName>
        <fullName evidence="3">DUF4395 family protein</fullName>
    </submittedName>
</protein>
<gene>
    <name evidence="3" type="ORF">ACFOU2_20990</name>
</gene>
<feature type="domain" description="DUF4395" evidence="2">
    <location>
        <begin position="2"/>
        <end position="40"/>
    </location>
</feature>
<reference evidence="4" key="1">
    <citation type="journal article" date="2019" name="Int. J. Syst. Evol. Microbiol.">
        <title>The Global Catalogue of Microorganisms (GCM) 10K type strain sequencing project: providing services to taxonomists for standard genome sequencing and annotation.</title>
        <authorList>
            <consortium name="The Broad Institute Genomics Platform"/>
            <consortium name="The Broad Institute Genome Sequencing Center for Infectious Disease"/>
            <person name="Wu L."/>
            <person name="Ma J."/>
        </authorList>
    </citation>
    <scope>NUCLEOTIDE SEQUENCE [LARGE SCALE GENOMIC DNA]</scope>
    <source>
        <strain evidence="4">CCUG 61889</strain>
    </source>
</reference>
<evidence type="ECO:0000259" key="2">
    <source>
        <dbReference type="Pfam" id="PF14340"/>
    </source>
</evidence>